<dbReference type="Proteomes" id="UP000009168">
    <property type="component" value="Unassembled WGS sequence"/>
</dbReference>
<reference evidence="3" key="1">
    <citation type="journal article" date="2006" name="PLoS Biol.">
        <title>Macronuclear genome sequence of the ciliate Tetrahymena thermophila, a model eukaryote.</title>
        <authorList>
            <person name="Eisen J.A."/>
            <person name="Coyne R.S."/>
            <person name="Wu M."/>
            <person name="Wu D."/>
            <person name="Thiagarajan M."/>
            <person name="Wortman J.R."/>
            <person name="Badger J.H."/>
            <person name="Ren Q."/>
            <person name="Amedeo P."/>
            <person name="Jones K.M."/>
            <person name="Tallon L.J."/>
            <person name="Delcher A.L."/>
            <person name="Salzberg S.L."/>
            <person name="Silva J.C."/>
            <person name="Haas B.J."/>
            <person name="Majoros W.H."/>
            <person name="Farzad M."/>
            <person name="Carlton J.M."/>
            <person name="Smith R.K. Jr."/>
            <person name="Garg J."/>
            <person name="Pearlman R.E."/>
            <person name="Karrer K.M."/>
            <person name="Sun L."/>
            <person name="Manning G."/>
            <person name="Elde N.C."/>
            <person name="Turkewitz A.P."/>
            <person name="Asai D.J."/>
            <person name="Wilkes D.E."/>
            <person name="Wang Y."/>
            <person name="Cai H."/>
            <person name="Collins K."/>
            <person name="Stewart B.A."/>
            <person name="Lee S.R."/>
            <person name="Wilamowska K."/>
            <person name="Weinberg Z."/>
            <person name="Ruzzo W.L."/>
            <person name="Wloga D."/>
            <person name="Gaertig J."/>
            <person name="Frankel J."/>
            <person name="Tsao C.-C."/>
            <person name="Gorovsky M.A."/>
            <person name="Keeling P.J."/>
            <person name="Waller R.F."/>
            <person name="Patron N.J."/>
            <person name="Cherry J.M."/>
            <person name="Stover N.A."/>
            <person name="Krieger C.J."/>
            <person name="del Toro C."/>
            <person name="Ryder H.F."/>
            <person name="Williamson S.C."/>
            <person name="Barbeau R.A."/>
            <person name="Hamilton E.P."/>
            <person name="Orias E."/>
        </authorList>
    </citation>
    <scope>NUCLEOTIDE SEQUENCE [LARGE SCALE GENOMIC DNA]</scope>
    <source>
        <strain evidence="3">SB210</strain>
    </source>
</reference>
<protein>
    <submittedName>
        <fullName evidence="2">Transmembrane protein, putative</fullName>
    </submittedName>
</protein>
<name>W7X7S4_TETTS</name>
<keyword evidence="1 2" id="KW-0812">Transmembrane</keyword>
<keyword evidence="1" id="KW-0472">Membrane</keyword>
<keyword evidence="1" id="KW-1133">Transmembrane helix</keyword>
<evidence type="ECO:0000313" key="3">
    <source>
        <dbReference type="Proteomes" id="UP000009168"/>
    </source>
</evidence>
<dbReference type="AlphaFoldDB" id="W7X7S4"/>
<feature type="transmembrane region" description="Helical" evidence="1">
    <location>
        <begin position="239"/>
        <end position="256"/>
    </location>
</feature>
<dbReference type="PANTHER" id="PTHR11319:SF35">
    <property type="entry name" value="OUTER MEMBRANE PROTEIN PMPC-RELATED"/>
    <property type="match status" value="1"/>
</dbReference>
<evidence type="ECO:0000313" key="2">
    <source>
        <dbReference type="EMBL" id="EWS75420.1"/>
    </source>
</evidence>
<dbReference type="PANTHER" id="PTHR11319">
    <property type="entry name" value="G PROTEIN-COUPLED RECEPTOR-RELATED"/>
    <property type="match status" value="1"/>
</dbReference>
<dbReference type="EMBL" id="GG662767">
    <property type="protein sequence ID" value="EWS75420.1"/>
    <property type="molecule type" value="Genomic_DNA"/>
</dbReference>
<feature type="transmembrane region" description="Helical" evidence="1">
    <location>
        <begin position="82"/>
        <end position="107"/>
    </location>
</feature>
<dbReference type="KEGG" id="tet:TTHERM_000105379"/>
<gene>
    <name evidence="2" type="ORF">TTHERM_000105379</name>
</gene>
<dbReference type="GeneID" id="24437310"/>
<sequence length="258" mass="30425">MAKYLSKLRIVSPNLQRTQTSQSSLTKILINYFQFLAIVNSLNIKLPTYFTFFNLSGGDTSQITIYSIDCLLFSKNLAVPNYIVRLLWINFQPIALFIIIQLINYIFQKNNSHSSSQAVYTNMINIYLFFKPCVVKVITQSLSCQDIGLQSYISSDLNYTCLDREHRKYIYTCILPLGLIWIVLIPLFLFARIRNYKQKMHTIKTLFRYSYLYQLFLLNKNKYNILSNLNKRFKKSKQINYFILINPFLIFYFKGICG</sequence>
<dbReference type="OrthoDB" id="327890at2759"/>
<dbReference type="RefSeq" id="XP_012652094.1">
    <property type="nucleotide sequence ID" value="XM_012796640.1"/>
</dbReference>
<organism evidence="2 3">
    <name type="scientific">Tetrahymena thermophila (strain SB210)</name>
    <dbReference type="NCBI Taxonomy" id="312017"/>
    <lineage>
        <taxon>Eukaryota</taxon>
        <taxon>Sar</taxon>
        <taxon>Alveolata</taxon>
        <taxon>Ciliophora</taxon>
        <taxon>Intramacronucleata</taxon>
        <taxon>Oligohymenophorea</taxon>
        <taxon>Hymenostomatida</taxon>
        <taxon>Tetrahymenina</taxon>
        <taxon>Tetrahymenidae</taxon>
        <taxon>Tetrahymena</taxon>
    </lineage>
</organism>
<dbReference type="InParanoid" id="W7X7S4"/>
<proteinExistence type="predicted"/>
<keyword evidence="3" id="KW-1185">Reference proteome</keyword>
<accession>W7X7S4</accession>
<feature type="transmembrane region" description="Helical" evidence="1">
    <location>
        <begin position="169"/>
        <end position="191"/>
    </location>
</feature>
<evidence type="ECO:0000256" key="1">
    <source>
        <dbReference type="SAM" id="Phobius"/>
    </source>
</evidence>